<comment type="similarity">
    <text evidence="1">Belongs to the peptidase C2 family.</text>
</comment>
<dbReference type="Pfam" id="PF01067">
    <property type="entry name" value="Calpain_III"/>
    <property type="match status" value="1"/>
</dbReference>
<dbReference type="AlphaFoldDB" id="A0AAN9VLW1"/>
<dbReference type="PROSITE" id="PS50203">
    <property type="entry name" value="CALPAIN_CAT"/>
    <property type="match status" value="1"/>
</dbReference>
<evidence type="ECO:0000259" key="8">
    <source>
        <dbReference type="PROSITE" id="PS50203"/>
    </source>
</evidence>
<dbReference type="EMBL" id="JAZDUA010000232">
    <property type="protein sequence ID" value="KAK7863402.1"/>
    <property type="molecule type" value="Genomic_DNA"/>
</dbReference>
<evidence type="ECO:0000256" key="1">
    <source>
        <dbReference type="ARBA" id="ARBA00007623"/>
    </source>
</evidence>
<keyword evidence="3 6" id="KW-0378">Hydrolase</keyword>
<dbReference type="SUPFAM" id="SSF49758">
    <property type="entry name" value="Calpain large subunit, middle domain (domain III)"/>
    <property type="match status" value="1"/>
</dbReference>
<dbReference type="PANTHER" id="PTHR10183">
    <property type="entry name" value="CALPAIN"/>
    <property type="match status" value="1"/>
</dbReference>
<feature type="active site" evidence="5 6">
    <location>
        <position position="77"/>
    </location>
</feature>
<dbReference type="GO" id="GO:0005737">
    <property type="term" value="C:cytoplasm"/>
    <property type="evidence" value="ECO:0007669"/>
    <property type="project" value="TreeGrafter"/>
</dbReference>
<dbReference type="Pfam" id="PF00648">
    <property type="entry name" value="Peptidase_C2"/>
    <property type="match status" value="1"/>
</dbReference>
<gene>
    <name evidence="9" type="ORF">R5R35_004360</name>
</gene>
<dbReference type="PROSITE" id="PS00139">
    <property type="entry name" value="THIOL_PROTEASE_CYS"/>
    <property type="match status" value="1"/>
</dbReference>
<dbReference type="InterPro" id="IPR036213">
    <property type="entry name" value="Calpain_III_sf"/>
</dbReference>
<accession>A0AAN9VLW1</accession>
<dbReference type="Proteomes" id="UP001378592">
    <property type="component" value="Unassembled WGS sequence"/>
</dbReference>
<evidence type="ECO:0000256" key="3">
    <source>
        <dbReference type="ARBA" id="ARBA00022801"/>
    </source>
</evidence>
<dbReference type="InterPro" id="IPR001300">
    <property type="entry name" value="Peptidase_C2_calpain_cat"/>
</dbReference>
<organism evidence="9 10">
    <name type="scientific">Gryllus longicercus</name>
    <dbReference type="NCBI Taxonomy" id="2509291"/>
    <lineage>
        <taxon>Eukaryota</taxon>
        <taxon>Metazoa</taxon>
        <taxon>Ecdysozoa</taxon>
        <taxon>Arthropoda</taxon>
        <taxon>Hexapoda</taxon>
        <taxon>Insecta</taxon>
        <taxon>Pterygota</taxon>
        <taxon>Neoptera</taxon>
        <taxon>Polyneoptera</taxon>
        <taxon>Orthoptera</taxon>
        <taxon>Ensifera</taxon>
        <taxon>Gryllidea</taxon>
        <taxon>Grylloidea</taxon>
        <taxon>Gryllidae</taxon>
        <taxon>Gryllinae</taxon>
        <taxon>Gryllus</taxon>
    </lineage>
</organism>
<dbReference type="SMART" id="SM00720">
    <property type="entry name" value="calpain_III"/>
    <property type="match status" value="1"/>
</dbReference>
<dbReference type="CDD" id="cd00044">
    <property type="entry name" value="CysPc"/>
    <property type="match status" value="1"/>
</dbReference>
<evidence type="ECO:0000256" key="5">
    <source>
        <dbReference type="PIRSR" id="PIRSR622684-1"/>
    </source>
</evidence>
<evidence type="ECO:0000256" key="2">
    <source>
        <dbReference type="ARBA" id="ARBA00022670"/>
    </source>
</evidence>
<name>A0AAN9VLW1_9ORTH</name>
<comment type="caution">
    <text evidence="9">The sequence shown here is derived from an EMBL/GenBank/DDBJ whole genome shotgun (WGS) entry which is preliminary data.</text>
</comment>
<dbReference type="InterPro" id="IPR022683">
    <property type="entry name" value="Calpain_III"/>
</dbReference>
<dbReference type="PANTHER" id="PTHR10183:SF379">
    <property type="entry name" value="CALPAIN-5"/>
    <property type="match status" value="1"/>
</dbReference>
<feature type="domain" description="Calpain catalytic" evidence="8">
    <location>
        <begin position="23"/>
        <end position="309"/>
    </location>
</feature>
<feature type="compositionally biased region" description="Basic and acidic residues" evidence="7">
    <location>
        <begin position="362"/>
        <end position="371"/>
    </location>
</feature>
<dbReference type="SUPFAM" id="SSF54001">
    <property type="entry name" value="Cysteine proteinases"/>
    <property type="match status" value="1"/>
</dbReference>
<dbReference type="Gene3D" id="3.90.70.10">
    <property type="entry name" value="Cysteine proteinases"/>
    <property type="match status" value="1"/>
</dbReference>
<evidence type="ECO:0000256" key="6">
    <source>
        <dbReference type="PROSITE-ProRule" id="PRU00239"/>
    </source>
</evidence>
<keyword evidence="4 6" id="KW-0788">Thiol protease</keyword>
<dbReference type="Gene3D" id="2.60.120.380">
    <property type="match status" value="1"/>
</dbReference>
<sequence length="484" mass="54874">MPLTEEERAQVARLVDAQGDGRKFRDPDFPHARASLAVELREDVRGWRRPRKIAEKPQLFVDGISHHDVQQGRLGDCWFLAAATALAQYPDLIRQVMPEDQPLCGSDYHGIIVARFWRMGHWVSVYIDDKLPIDEDNDLVYGQCTTSNEFWLPLLEKAFAKFHGNYENIVGGFSSEAFLSLTGFVVEDFYLAEMPARDLHRLFRCELKNQSVIACATMTEEDRKGLPGLHAYTVTGVGSLRLGDGLVRLVRVRNPHATGEWEGAWSDSDPNWNEIDGQKLEELGYEKQDDGQFWIKMSHFRKHFPEVWLAARLPDFGDDYETLARQSFVVSHCWDVGLNAGGSDCSDPKFLTNPQFTLIVPQRDEPERKSEEDDEESESEEEEIGDIVIQLIQEQDRSKYQDLNSIGILIFEVADAEARRLTPALLDGLAPAKGSQPPLTQSSVVARARLRPGTHIVVPCTGEPDVARRFLLRVYSRKPVTFFS</sequence>
<dbReference type="InterPro" id="IPR000169">
    <property type="entry name" value="Pept_cys_AS"/>
</dbReference>
<feature type="active site" evidence="5 6">
    <location>
        <position position="230"/>
    </location>
</feature>
<dbReference type="SMART" id="SM00230">
    <property type="entry name" value="CysPc"/>
    <property type="match status" value="1"/>
</dbReference>
<protein>
    <recommendedName>
        <fullName evidence="8">Calpain catalytic domain-containing protein</fullName>
    </recommendedName>
</protein>
<dbReference type="InterPro" id="IPR038765">
    <property type="entry name" value="Papain-like_cys_pep_sf"/>
</dbReference>
<dbReference type="PRINTS" id="PR00704">
    <property type="entry name" value="CALPAIN"/>
</dbReference>
<evidence type="ECO:0000256" key="4">
    <source>
        <dbReference type="ARBA" id="ARBA00022807"/>
    </source>
</evidence>
<feature type="compositionally biased region" description="Acidic residues" evidence="7">
    <location>
        <begin position="372"/>
        <end position="384"/>
    </location>
</feature>
<dbReference type="GO" id="GO:0004198">
    <property type="term" value="F:calcium-dependent cysteine-type endopeptidase activity"/>
    <property type="evidence" value="ECO:0007669"/>
    <property type="project" value="InterPro"/>
</dbReference>
<proteinExistence type="inferred from homology"/>
<dbReference type="InterPro" id="IPR022682">
    <property type="entry name" value="Calpain_domain_III"/>
</dbReference>
<evidence type="ECO:0000313" key="10">
    <source>
        <dbReference type="Proteomes" id="UP001378592"/>
    </source>
</evidence>
<evidence type="ECO:0000256" key="7">
    <source>
        <dbReference type="SAM" id="MobiDB-lite"/>
    </source>
</evidence>
<dbReference type="GO" id="GO:0006508">
    <property type="term" value="P:proteolysis"/>
    <property type="evidence" value="ECO:0007669"/>
    <property type="project" value="UniProtKB-KW"/>
</dbReference>
<keyword evidence="10" id="KW-1185">Reference proteome</keyword>
<reference evidence="9 10" key="1">
    <citation type="submission" date="2024-03" db="EMBL/GenBank/DDBJ databases">
        <title>The genome assembly and annotation of the cricket Gryllus longicercus Weissman &amp; Gray.</title>
        <authorList>
            <person name="Szrajer S."/>
            <person name="Gray D."/>
            <person name="Ylla G."/>
        </authorList>
    </citation>
    <scope>NUCLEOTIDE SEQUENCE [LARGE SCALE GENOMIC DNA]</scope>
    <source>
        <strain evidence="9">DAG 2021-001</strain>
        <tissue evidence="9">Whole body minus gut</tissue>
    </source>
</reference>
<dbReference type="InterPro" id="IPR022684">
    <property type="entry name" value="Calpain_cysteine_protease"/>
</dbReference>
<feature type="active site" evidence="5 6">
    <location>
        <position position="254"/>
    </location>
</feature>
<feature type="region of interest" description="Disordered" evidence="7">
    <location>
        <begin position="358"/>
        <end position="384"/>
    </location>
</feature>
<keyword evidence="2 6" id="KW-0645">Protease</keyword>
<evidence type="ECO:0000313" key="9">
    <source>
        <dbReference type="EMBL" id="KAK7863402.1"/>
    </source>
</evidence>